<dbReference type="Pfam" id="PF23421">
    <property type="entry name" value="DUF7109"/>
    <property type="match status" value="1"/>
</dbReference>
<name>A0ABD5PUJ6_9EURY</name>
<dbReference type="EMBL" id="JBHSFA010000011">
    <property type="protein sequence ID" value="MFC4544204.1"/>
    <property type="molecule type" value="Genomic_DNA"/>
</dbReference>
<organism evidence="2 3">
    <name type="scientific">Halosolutus amylolyticus</name>
    <dbReference type="NCBI Taxonomy" id="2932267"/>
    <lineage>
        <taxon>Archaea</taxon>
        <taxon>Methanobacteriati</taxon>
        <taxon>Methanobacteriota</taxon>
        <taxon>Stenosarchaea group</taxon>
        <taxon>Halobacteria</taxon>
        <taxon>Halobacteriales</taxon>
        <taxon>Natrialbaceae</taxon>
        <taxon>Halosolutus</taxon>
    </lineage>
</organism>
<comment type="caution">
    <text evidence="2">The sequence shown here is derived from an EMBL/GenBank/DDBJ whole genome shotgun (WGS) entry which is preliminary data.</text>
</comment>
<proteinExistence type="predicted"/>
<accession>A0ABD5PUJ6</accession>
<keyword evidence="3" id="KW-1185">Reference proteome</keyword>
<dbReference type="RefSeq" id="WP_250140945.1">
    <property type="nucleotide sequence ID" value="NZ_JALIQP010000003.1"/>
</dbReference>
<evidence type="ECO:0000313" key="2">
    <source>
        <dbReference type="EMBL" id="MFC4544204.1"/>
    </source>
</evidence>
<evidence type="ECO:0000313" key="3">
    <source>
        <dbReference type="Proteomes" id="UP001595898"/>
    </source>
</evidence>
<feature type="region of interest" description="Disordered" evidence="1">
    <location>
        <begin position="61"/>
        <end position="81"/>
    </location>
</feature>
<evidence type="ECO:0000256" key="1">
    <source>
        <dbReference type="SAM" id="MobiDB-lite"/>
    </source>
</evidence>
<dbReference type="AlphaFoldDB" id="A0ABD5PUJ6"/>
<dbReference type="Proteomes" id="UP001595898">
    <property type="component" value="Unassembled WGS sequence"/>
</dbReference>
<sequence length="170" mass="18253">MDATADELAGVVDLFGGLTRAELERALAEAAFRADGQSVDEAALADAIDRGVETFALVRYERDGDGGGPSAESAGDEDTGPLLVAGPTAFPTVPEHAEDVPHILDVEPRRLDREALGDRTRSRFADAVDRAIEAGDDDRIEHLIDVSYDIEAWAPIDVADDRRRLEAALE</sequence>
<gene>
    <name evidence="2" type="ORF">ACFO5R_19950</name>
</gene>
<protein>
    <submittedName>
        <fullName evidence="2">Uncharacterized protein</fullName>
    </submittedName>
</protein>
<dbReference type="InterPro" id="IPR055533">
    <property type="entry name" value="DUF7109"/>
</dbReference>
<reference evidence="2 3" key="1">
    <citation type="journal article" date="2019" name="Int. J. Syst. Evol. Microbiol.">
        <title>The Global Catalogue of Microorganisms (GCM) 10K type strain sequencing project: providing services to taxonomists for standard genome sequencing and annotation.</title>
        <authorList>
            <consortium name="The Broad Institute Genomics Platform"/>
            <consortium name="The Broad Institute Genome Sequencing Center for Infectious Disease"/>
            <person name="Wu L."/>
            <person name="Ma J."/>
        </authorList>
    </citation>
    <scope>NUCLEOTIDE SEQUENCE [LARGE SCALE GENOMIC DNA]</scope>
    <source>
        <strain evidence="2 3">WLHS5</strain>
    </source>
</reference>